<sequence>MTQLSFWGPEDAPTPKLTAPGSVPLRLLITVKAAPEPSARYGETVCVGALSVDPRRRGWIRLYPITVEDHLKAESARRGYLDPYVEDSLCELIVRARDSADARSIALIRVADIAALKIHRHPGWSPEQHKKISAYLNQRDILGDHQRGPLQAPRFTGFYHYRCADRRCRGHVQRLRDSEFVARQRHLGRLSDAEAVEQLTTTFLTRLCSADRDVAFYVGNQARRPQTFSVGGVYAPRHPRTRNRLDPQR</sequence>
<proteinExistence type="predicted"/>
<accession>A0A1C6SI25</accession>
<protein>
    <submittedName>
        <fullName evidence="1">Uncharacterized protein</fullName>
    </submittedName>
</protein>
<reference evidence="2" key="1">
    <citation type="submission" date="2016-06" db="EMBL/GenBank/DDBJ databases">
        <authorList>
            <person name="Varghese N."/>
            <person name="Submissions Spin"/>
        </authorList>
    </citation>
    <scope>NUCLEOTIDE SEQUENCE [LARGE SCALE GENOMIC DNA]</scope>
    <source>
        <strain evidence="2">DSM 43817</strain>
    </source>
</reference>
<evidence type="ECO:0000313" key="2">
    <source>
        <dbReference type="Proteomes" id="UP000198959"/>
    </source>
</evidence>
<dbReference type="Proteomes" id="UP000198959">
    <property type="component" value="Unassembled WGS sequence"/>
</dbReference>
<name>A0A1C6SI25_9ACTN</name>
<gene>
    <name evidence="1" type="ORF">GA0074692_2654</name>
</gene>
<dbReference type="EMBL" id="FMHW01000002">
    <property type="protein sequence ID" value="SCL29052.1"/>
    <property type="molecule type" value="Genomic_DNA"/>
</dbReference>
<organism evidence="1 2">
    <name type="scientific">Micromonospora pallida</name>
    <dbReference type="NCBI Taxonomy" id="145854"/>
    <lineage>
        <taxon>Bacteria</taxon>
        <taxon>Bacillati</taxon>
        <taxon>Actinomycetota</taxon>
        <taxon>Actinomycetes</taxon>
        <taxon>Micromonosporales</taxon>
        <taxon>Micromonosporaceae</taxon>
        <taxon>Micromonospora</taxon>
    </lineage>
</organism>
<dbReference type="RefSeq" id="WP_091644060.1">
    <property type="nucleotide sequence ID" value="NZ_FMHW01000002.1"/>
</dbReference>
<dbReference type="OrthoDB" id="7595944at2"/>
<evidence type="ECO:0000313" key="1">
    <source>
        <dbReference type="EMBL" id="SCL29052.1"/>
    </source>
</evidence>
<keyword evidence="2" id="KW-1185">Reference proteome</keyword>
<dbReference type="AlphaFoldDB" id="A0A1C6SI25"/>